<dbReference type="CDD" id="cd02135">
    <property type="entry name" value="YdjA-like"/>
    <property type="match status" value="1"/>
</dbReference>
<feature type="domain" description="Nitroreductase" evidence="9">
    <location>
        <begin position="8"/>
        <end position="168"/>
    </location>
</feature>
<keyword evidence="6 7" id="KW-0520">NAD</keyword>
<accession>A0A1M6B5I2</accession>
<protein>
    <recommendedName>
        <fullName evidence="7">Putative NAD(P)H nitroreductase</fullName>
        <ecNumber evidence="7">1.-.-.-</ecNumber>
    </recommendedName>
</protein>
<dbReference type="GO" id="GO:0016491">
    <property type="term" value="F:oxidoreductase activity"/>
    <property type="evidence" value="ECO:0007669"/>
    <property type="project" value="UniProtKB-UniRule"/>
</dbReference>
<dbReference type="RefSeq" id="WP_073022137.1">
    <property type="nucleotide sequence ID" value="NZ_FQXU01000014.1"/>
</dbReference>
<evidence type="ECO:0000256" key="6">
    <source>
        <dbReference type="ARBA" id="ARBA00023027"/>
    </source>
</evidence>
<evidence type="ECO:0000256" key="4">
    <source>
        <dbReference type="ARBA" id="ARBA00022857"/>
    </source>
</evidence>
<dbReference type="PANTHER" id="PTHR43821:SF1">
    <property type="entry name" value="NAD(P)H NITROREDUCTASE YDJA-RELATED"/>
    <property type="match status" value="1"/>
</dbReference>
<evidence type="ECO:0000256" key="3">
    <source>
        <dbReference type="ARBA" id="ARBA00022643"/>
    </source>
</evidence>
<gene>
    <name evidence="10" type="ORF">SAMN02745941_03795</name>
</gene>
<feature type="binding site" description="in other chain" evidence="8">
    <location>
        <begin position="137"/>
        <end position="139"/>
    </location>
    <ligand>
        <name>FMN</name>
        <dbReference type="ChEBI" id="CHEBI:58210"/>
        <note>ligand shared between dimeric partners</note>
    </ligand>
</feature>
<dbReference type="EC" id="1.-.-.-" evidence="7"/>
<proteinExistence type="inferred from homology"/>
<dbReference type="PANTHER" id="PTHR43821">
    <property type="entry name" value="NAD(P)H NITROREDUCTASE YDJA-RELATED"/>
    <property type="match status" value="1"/>
</dbReference>
<keyword evidence="3 7" id="KW-0288">FMN</keyword>
<dbReference type="InterPro" id="IPR052530">
    <property type="entry name" value="NAD(P)H_nitroreductase"/>
</dbReference>
<comment type="cofactor">
    <cofactor evidence="8">
        <name>FMN</name>
        <dbReference type="ChEBI" id="CHEBI:58210"/>
    </cofactor>
    <text evidence="8">Binds 1 FMN per subunit.</text>
</comment>
<evidence type="ECO:0000256" key="8">
    <source>
        <dbReference type="PIRSR" id="PIRSR000232-1"/>
    </source>
</evidence>
<dbReference type="PIRSF" id="PIRSF000232">
    <property type="entry name" value="YdjA"/>
    <property type="match status" value="1"/>
</dbReference>
<reference evidence="10 11" key="1">
    <citation type="submission" date="2016-11" db="EMBL/GenBank/DDBJ databases">
        <authorList>
            <person name="Jaros S."/>
            <person name="Januszkiewicz K."/>
            <person name="Wedrychowicz H."/>
        </authorList>
    </citation>
    <scope>NUCLEOTIDE SEQUENCE [LARGE SCALE GENOMIC DNA]</scope>
    <source>
        <strain evidence="10 11">DSM 6191</strain>
    </source>
</reference>
<evidence type="ECO:0000313" key="11">
    <source>
        <dbReference type="Proteomes" id="UP000184241"/>
    </source>
</evidence>
<dbReference type="Gene3D" id="3.40.109.10">
    <property type="entry name" value="NADH Oxidase"/>
    <property type="match status" value="1"/>
</dbReference>
<feature type="binding site" description="in other chain" evidence="8">
    <location>
        <begin position="10"/>
        <end position="12"/>
    </location>
    <ligand>
        <name>FMN</name>
        <dbReference type="ChEBI" id="CHEBI:58210"/>
        <note>ligand shared between dimeric partners</note>
    </ligand>
</feature>
<organism evidence="10 11">
    <name type="scientific">Clostridium intestinale DSM 6191</name>
    <dbReference type="NCBI Taxonomy" id="1121320"/>
    <lineage>
        <taxon>Bacteria</taxon>
        <taxon>Bacillati</taxon>
        <taxon>Bacillota</taxon>
        <taxon>Clostridia</taxon>
        <taxon>Eubacteriales</taxon>
        <taxon>Clostridiaceae</taxon>
        <taxon>Clostridium</taxon>
    </lineage>
</organism>
<dbReference type="InterPro" id="IPR026021">
    <property type="entry name" value="YdjA-like"/>
</dbReference>
<keyword evidence="2 7" id="KW-0285">Flavoprotein</keyword>
<name>A0A1M6B5I2_9CLOT</name>
<evidence type="ECO:0000313" key="10">
    <source>
        <dbReference type="EMBL" id="SHI44014.1"/>
    </source>
</evidence>
<dbReference type="Proteomes" id="UP000184241">
    <property type="component" value="Unassembled WGS sequence"/>
</dbReference>
<evidence type="ECO:0000256" key="1">
    <source>
        <dbReference type="ARBA" id="ARBA00007118"/>
    </source>
</evidence>
<dbReference type="SUPFAM" id="SSF55469">
    <property type="entry name" value="FMN-dependent nitroreductase-like"/>
    <property type="match status" value="1"/>
</dbReference>
<sequence>MELKEAIINRRSIGNVENKEVPKEIIEEIIESAKWAPTRFLTQPWRFFVITKDGRQSLSKVIEEIAVDLGTDPNTEEGKKRLELERNKPFRAPVIIAVAAEVSEKERVIRLEELGAVYAGIQNMLLTAHSLGIAAYWKTGKECYHPKMKEFFYLKEKDEVLAFIYLGYSESTKNAAPRISTKELTTWIEY</sequence>
<dbReference type="Pfam" id="PF00881">
    <property type="entry name" value="Nitroreductase"/>
    <property type="match status" value="1"/>
</dbReference>
<evidence type="ECO:0000256" key="5">
    <source>
        <dbReference type="ARBA" id="ARBA00023002"/>
    </source>
</evidence>
<dbReference type="AlphaFoldDB" id="A0A1M6B5I2"/>
<evidence type="ECO:0000256" key="7">
    <source>
        <dbReference type="PIRNR" id="PIRNR000232"/>
    </source>
</evidence>
<dbReference type="EMBL" id="FQXU01000014">
    <property type="protein sequence ID" value="SHI44014.1"/>
    <property type="molecule type" value="Genomic_DNA"/>
</dbReference>
<keyword evidence="4 7" id="KW-0521">NADP</keyword>
<evidence type="ECO:0000259" key="9">
    <source>
        <dbReference type="Pfam" id="PF00881"/>
    </source>
</evidence>
<dbReference type="InterPro" id="IPR000415">
    <property type="entry name" value="Nitroreductase-like"/>
</dbReference>
<comment type="similarity">
    <text evidence="1 7">Belongs to the nitroreductase family.</text>
</comment>
<keyword evidence="5 7" id="KW-0560">Oxidoreductase</keyword>
<dbReference type="InterPro" id="IPR029479">
    <property type="entry name" value="Nitroreductase"/>
</dbReference>
<evidence type="ECO:0000256" key="2">
    <source>
        <dbReference type="ARBA" id="ARBA00022630"/>
    </source>
</evidence>